<accession>A0A318UYQ5</accession>
<dbReference type="Gene3D" id="3.30.565.10">
    <property type="entry name" value="Histidine kinase-like ATPase, C-terminal domain"/>
    <property type="match status" value="1"/>
</dbReference>
<protein>
    <submittedName>
        <fullName evidence="3">Histidine kinase</fullName>
    </submittedName>
</protein>
<dbReference type="InterPro" id="IPR036890">
    <property type="entry name" value="HATPase_C_sf"/>
</dbReference>
<proteinExistence type="predicted"/>
<name>A0A318UYQ5_9SPHI</name>
<keyword evidence="1" id="KW-0472">Membrane</keyword>
<dbReference type="AlphaFoldDB" id="A0A318UYQ5"/>
<keyword evidence="3" id="KW-0418">Kinase</keyword>
<dbReference type="OrthoDB" id="9809670at2"/>
<dbReference type="PANTHER" id="PTHR34220">
    <property type="entry name" value="SENSOR HISTIDINE KINASE YPDA"/>
    <property type="match status" value="1"/>
</dbReference>
<dbReference type="GO" id="GO:0016020">
    <property type="term" value="C:membrane"/>
    <property type="evidence" value="ECO:0007669"/>
    <property type="project" value="InterPro"/>
</dbReference>
<dbReference type="SUPFAM" id="SSF55874">
    <property type="entry name" value="ATPase domain of HSP90 chaperone/DNA topoisomerase II/histidine kinase"/>
    <property type="match status" value="1"/>
</dbReference>
<dbReference type="EMBL" id="QKLU01000001">
    <property type="protein sequence ID" value="PYF76739.1"/>
    <property type="molecule type" value="Genomic_DNA"/>
</dbReference>
<dbReference type="RefSeq" id="WP_110826849.1">
    <property type="nucleotide sequence ID" value="NZ_QKLU01000001.1"/>
</dbReference>
<evidence type="ECO:0000259" key="2">
    <source>
        <dbReference type="Pfam" id="PF06580"/>
    </source>
</evidence>
<dbReference type="GO" id="GO:0000155">
    <property type="term" value="F:phosphorelay sensor kinase activity"/>
    <property type="evidence" value="ECO:0007669"/>
    <property type="project" value="InterPro"/>
</dbReference>
<evidence type="ECO:0000313" key="4">
    <source>
        <dbReference type="Proteomes" id="UP000248198"/>
    </source>
</evidence>
<dbReference type="Pfam" id="PF06580">
    <property type="entry name" value="His_kinase"/>
    <property type="match status" value="1"/>
</dbReference>
<feature type="transmembrane region" description="Helical" evidence="1">
    <location>
        <begin position="234"/>
        <end position="252"/>
    </location>
</feature>
<reference evidence="3 4" key="1">
    <citation type="submission" date="2018-06" db="EMBL/GenBank/DDBJ databases">
        <title>Genomic Encyclopedia of Archaeal and Bacterial Type Strains, Phase II (KMG-II): from individual species to whole genera.</title>
        <authorList>
            <person name="Goeker M."/>
        </authorList>
    </citation>
    <scope>NUCLEOTIDE SEQUENCE [LARGE SCALE GENOMIC DNA]</scope>
    <source>
        <strain evidence="3 4">DSM 27372</strain>
    </source>
</reference>
<feature type="domain" description="Signal transduction histidine kinase internal region" evidence="2">
    <location>
        <begin position="276"/>
        <end position="348"/>
    </location>
</feature>
<keyword evidence="1" id="KW-1133">Transmembrane helix</keyword>
<dbReference type="InterPro" id="IPR010559">
    <property type="entry name" value="Sig_transdc_His_kin_internal"/>
</dbReference>
<gene>
    <name evidence="3" type="ORF">B0O44_101210</name>
</gene>
<evidence type="ECO:0000313" key="3">
    <source>
        <dbReference type="EMBL" id="PYF76739.1"/>
    </source>
</evidence>
<dbReference type="PANTHER" id="PTHR34220:SF7">
    <property type="entry name" value="SENSOR HISTIDINE KINASE YPDA"/>
    <property type="match status" value="1"/>
</dbReference>
<comment type="caution">
    <text evidence="3">The sequence shown here is derived from an EMBL/GenBank/DDBJ whole genome shotgun (WGS) entry which is preliminary data.</text>
</comment>
<dbReference type="Proteomes" id="UP000248198">
    <property type="component" value="Unassembled WGS sequence"/>
</dbReference>
<keyword evidence="3" id="KW-0808">Transferase</keyword>
<evidence type="ECO:0000256" key="1">
    <source>
        <dbReference type="SAM" id="Phobius"/>
    </source>
</evidence>
<organism evidence="3 4">
    <name type="scientific">Pedobacter nutrimenti</name>
    <dbReference type="NCBI Taxonomy" id="1241337"/>
    <lineage>
        <taxon>Bacteria</taxon>
        <taxon>Pseudomonadati</taxon>
        <taxon>Bacteroidota</taxon>
        <taxon>Sphingobacteriia</taxon>
        <taxon>Sphingobacteriales</taxon>
        <taxon>Sphingobacteriaceae</taxon>
        <taxon>Pedobacter</taxon>
    </lineage>
</organism>
<sequence>MNLGVFILFFVTCVQNVYCQQVQPGKSYLRFEATELPGSQVKEIGEGKLIKVYTSGGFIRVHTTAAFDEVAHKLSVKGLTKETKVREGIVVYLAANQTFSIDVLDKKTDAILSSYVIKRPKLIPEIKFYHQTKNSENPFYISSLKNDTDELRTSAGEIKLSISDRTDFKNMEVEYALINLKTRRSLRGLGKTDLASLKLIANTDYELRVNYVVQKEGQHMIYIHVEPYWYQSEIIHMILPAIIVALGFLLIIRGLRHKIKSSEKEQQKKEEAAIRLQSLLNPHFTFNALSSIQGLMNTDRIEEANEYLQEFGSLLRKTLAKSQQVFNNLDQELEMMRMYIHLEALRFNFSWDIELSKTLHTSDIVIPTLLLQPLIENAIKHGLSGLGDKGRLLIICREGEKKDTFVIIIKDNGTWLDKKPDSGYGLSLTAERILTINKLKEEQAIVLDFNIQSGTEAILTFHN</sequence>
<keyword evidence="4" id="KW-1185">Reference proteome</keyword>
<dbReference type="InterPro" id="IPR050640">
    <property type="entry name" value="Bact_2-comp_sensor_kinase"/>
</dbReference>
<keyword evidence="1" id="KW-0812">Transmembrane</keyword>